<dbReference type="AlphaFoldDB" id="A0A011PZ70"/>
<proteinExistence type="predicted"/>
<sequence length="370" mass="40221">MLSGGADEGMRIFSCRVEMGSWVPGAGRAAANAIARFSLACFLAHARICRFTRLFTVCLTLLAAQWAAAAPLQNGFDLADALVPVEAIFAGGPPRDGIPAIDRPHFLPASAAGDVQPQERVLGVSLNGVAKAYPIAILNWHEIVNDTFGDTPVAVTYCPLCGTGMVFLAQVAGQAVQFGVSGLLYNSDVLLYDRQSASLWSQIDRRAISGKHKGQRLTALPLEHTRWGDWRQRHPETLVLSRNTGHFRDYDRNPYAAYESEEELYFPVRFRAQGYHPKERVLGLEIDGQFKAYPFAELAKSAGTSGSIRDRVGGQPIVVHFDAENANATARDADGKPLAGVVGYWFAWYAFHPETAIYRAASQGAATGAH</sequence>
<gene>
    <name evidence="1" type="ORF">AW10_00715</name>
</gene>
<name>A0A011PZ70_9PROT</name>
<organism evidence="1 2">
    <name type="scientific">Candidatus Accumulibacter appositus</name>
    <dbReference type="NCBI Taxonomy" id="1454003"/>
    <lineage>
        <taxon>Bacteria</taxon>
        <taxon>Pseudomonadati</taxon>
        <taxon>Pseudomonadota</taxon>
        <taxon>Betaproteobacteria</taxon>
        <taxon>Candidatus Accumulibacter</taxon>
    </lineage>
</organism>
<dbReference type="EMBL" id="JEMX01000012">
    <property type="protein sequence ID" value="EXI82267.1"/>
    <property type="molecule type" value="Genomic_DNA"/>
</dbReference>
<comment type="caution">
    <text evidence="1">The sequence shown here is derived from an EMBL/GenBank/DDBJ whole genome shotgun (WGS) entry which is preliminary data.</text>
</comment>
<evidence type="ECO:0000313" key="1">
    <source>
        <dbReference type="EMBL" id="EXI82267.1"/>
    </source>
</evidence>
<dbReference type="Pfam" id="PF11376">
    <property type="entry name" value="DUF3179"/>
    <property type="match status" value="1"/>
</dbReference>
<evidence type="ECO:0000313" key="2">
    <source>
        <dbReference type="Proteomes" id="UP000021816"/>
    </source>
</evidence>
<evidence type="ECO:0008006" key="3">
    <source>
        <dbReference type="Google" id="ProtNLM"/>
    </source>
</evidence>
<reference evidence="1 2" key="1">
    <citation type="submission" date="2014-02" db="EMBL/GenBank/DDBJ databases">
        <title>Expanding our view of genomic diversity in Candidatus Accumulibacter clades.</title>
        <authorList>
            <person name="Skennerton C.T."/>
            <person name="Barr J.J."/>
            <person name="Slater F.R."/>
            <person name="Bond P.L."/>
            <person name="Tyson G.W."/>
        </authorList>
    </citation>
    <scope>NUCLEOTIDE SEQUENCE [LARGE SCALE GENOMIC DNA]</scope>
    <source>
        <strain evidence="2">BA-92</strain>
    </source>
</reference>
<dbReference type="InterPro" id="IPR021516">
    <property type="entry name" value="DUF3179"/>
</dbReference>
<dbReference type="PATRIC" id="fig|1454003.3.peg.731"/>
<dbReference type="Proteomes" id="UP000021816">
    <property type="component" value="Unassembled WGS sequence"/>
</dbReference>
<protein>
    <recommendedName>
        <fullName evidence="3">DUF3179 domain-containing protein</fullName>
    </recommendedName>
</protein>
<dbReference type="STRING" id="1454003.AW10_00715"/>
<accession>A0A011PZ70</accession>